<evidence type="ECO:0008006" key="4">
    <source>
        <dbReference type="Google" id="ProtNLM"/>
    </source>
</evidence>
<sequence>MQLIGANYRSNELDHRLAEACARCVVQLPNLPDCRIHQRQQDTLHPRVLGHRDKRLRKPDNRCRRQSATGQLQEEQANGRSVGQHVGAARIVNDHSIGANGNVAAIFPAKRQAWIKALDELAARKPKIVVPAHQTQDAPQGLDAVKFTRDYLVAFHEEEEKAKDSATLIAAMTKRYPNLADIGSLELGAKVAKGEMKWG</sequence>
<name>A0A1C3WI71_9HYPH</name>
<accession>A0A1C3WI71</accession>
<proteinExistence type="predicted"/>
<feature type="compositionally biased region" description="Polar residues" evidence="1">
    <location>
        <begin position="66"/>
        <end position="80"/>
    </location>
</feature>
<dbReference type="InterPro" id="IPR036866">
    <property type="entry name" value="RibonucZ/Hydroxyglut_hydro"/>
</dbReference>
<dbReference type="Proteomes" id="UP000199205">
    <property type="component" value="Unassembled WGS sequence"/>
</dbReference>
<evidence type="ECO:0000313" key="3">
    <source>
        <dbReference type="Proteomes" id="UP000199205"/>
    </source>
</evidence>
<organism evidence="2 3">
    <name type="scientific">Rhizobium lusitanum</name>
    <dbReference type="NCBI Taxonomy" id="293958"/>
    <lineage>
        <taxon>Bacteria</taxon>
        <taxon>Pseudomonadati</taxon>
        <taxon>Pseudomonadota</taxon>
        <taxon>Alphaproteobacteria</taxon>
        <taxon>Hyphomicrobiales</taxon>
        <taxon>Rhizobiaceae</taxon>
        <taxon>Rhizobium/Agrobacterium group</taxon>
        <taxon>Rhizobium</taxon>
    </lineage>
</organism>
<feature type="compositionally biased region" description="Basic residues" evidence="1">
    <location>
        <begin position="48"/>
        <end position="57"/>
    </location>
</feature>
<protein>
    <recommendedName>
        <fullName evidence="4">MBL fold metallo-hydrolase</fullName>
    </recommendedName>
</protein>
<dbReference type="EMBL" id="FMAF01000012">
    <property type="protein sequence ID" value="SCB39615.1"/>
    <property type="molecule type" value="Genomic_DNA"/>
</dbReference>
<feature type="region of interest" description="Disordered" evidence="1">
    <location>
        <begin position="45"/>
        <end position="80"/>
    </location>
</feature>
<dbReference type="SUPFAM" id="SSF56281">
    <property type="entry name" value="Metallo-hydrolase/oxidoreductase"/>
    <property type="match status" value="1"/>
</dbReference>
<gene>
    <name evidence="2" type="ORF">GA0061101_11229</name>
</gene>
<evidence type="ECO:0000313" key="2">
    <source>
        <dbReference type="EMBL" id="SCB39615.1"/>
    </source>
</evidence>
<evidence type="ECO:0000256" key="1">
    <source>
        <dbReference type="SAM" id="MobiDB-lite"/>
    </source>
</evidence>
<reference evidence="2 3" key="1">
    <citation type="submission" date="2016-08" db="EMBL/GenBank/DDBJ databases">
        <authorList>
            <person name="Seilhamer J.J."/>
        </authorList>
    </citation>
    <scope>NUCLEOTIDE SEQUENCE [LARGE SCALE GENOMIC DNA]</scope>
    <source>
        <strain evidence="2 3">P1-7</strain>
    </source>
</reference>
<dbReference type="AlphaFoldDB" id="A0A1C3WI71"/>